<keyword evidence="3" id="KW-0819">tRNA processing</keyword>
<keyword evidence="6" id="KW-0732">Signal</keyword>
<name>A0A2P6QP03_ROSCH</name>
<accession>A0A2P6QP03</accession>
<evidence type="ECO:0000313" key="7">
    <source>
        <dbReference type="EMBL" id="PRQ35898.1"/>
    </source>
</evidence>
<feature type="chain" id="PRO_5015143478" evidence="6">
    <location>
        <begin position="27"/>
        <end position="837"/>
    </location>
</feature>
<dbReference type="Gramene" id="PRQ35898">
    <property type="protein sequence ID" value="PRQ35898"/>
    <property type="gene ID" value="RchiOBHm_Chr4g0385531"/>
</dbReference>
<dbReference type="OrthoDB" id="17948at2759"/>
<dbReference type="InterPro" id="IPR002738">
    <property type="entry name" value="RNase_P_p30"/>
</dbReference>
<evidence type="ECO:0000256" key="5">
    <source>
        <dbReference type="ARBA" id="ARBA00023242"/>
    </source>
</evidence>
<evidence type="ECO:0000256" key="2">
    <source>
        <dbReference type="ARBA" id="ARBA00007331"/>
    </source>
</evidence>
<evidence type="ECO:0000256" key="6">
    <source>
        <dbReference type="SAM" id="SignalP"/>
    </source>
</evidence>
<evidence type="ECO:0000313" key="8">
    <source>
        <dbReference type="Proteomes" id="UP000238479"/>
    </source>
</evidence>
<dbReference type="GO" id="GO:0005655">
    <property type="term" value="C:nucleolar ribonuclease P complex"/>
    <property type="evidence" value="ECO:0007669"/>
    <property type="project" value="TreeGrafter"/>
</dbReference>
<keyword evidence="5" id="KW-0539">Nucleus</keyword>
<dbReference type="GO" id="GO:0003723">
    <property type="term" value="F:RNA binding"/>
    <property type="evidence" value="ECO:0007669"/>
    <property type="project" value="TreeGrafter"/>
</dbReference>
<dbReference type="PANTHER" id="PTHR13031">
    <property type="entry name" value="RIBONUCLEASE P SUBUNIT P30"/>
    <property type="match status" value="1"/>
</dbReference>
<dbReference type="InterPro" id="IPR016195">
    <property type="entry name" value="Pol/histidinol_Pase-like"/>
</dbReference>
<comment type="subcellular location">
    <subcellularLocation>
        <location evidence="1">Nucleus</location>
    </subcellularLocation>
</comment>
<comment type="caution">
    <text evidence="7">The sequence shown here is derived from an EMBL/GenBank/DDBJ whole genome shotgun (WGS) entry which is preliminary data.</text>
</comment>
<dbReference type="AlphaFoldDB" id="A0A2P6QP03"/>
<dbReference type="Proteomes" id="UP000238479">
    <property type="component" value="Chromosome 4"/>
</dbReference>
<dbReference type="STRING" id="74649.A0A2P6QP03"/>
<organism evidence="7 8">
    <name type="scientific">Rosa chinensis</name>
    <name type="common">China rose</name>
    <dbReference type="NCBI Taxonomy" id="74649"/>
    <lineage>
        <taxon>Eukaryota</taxon>
        <taxon>Viridiplantae</taxon>
        <taxon>Streptophyta</taxon>
        <taxon>Embryophyta</taxon>
        <taxon>Tracheophyta</taxon>
        <taxon>Spermatophyta</taxon>
        <taxon>Magnoliopsida</taxon>
        <taxon>eudicotyledons</taxon>
        <taxon>Gunneridae</taxon>
        <taxon>Pentapetalae</taxon>
        <taxon>rosids</taxon>
        <taxon>fabids</taxon>
        <taxon>Rosales</taxon>
        <taxon>Rosaceae</taxon>
        <taxon>Rosoideae</taxon>
        <taxon>Rosoideae incertae sedis</taxon>
        <taxon>Rosa</taxon>
    </lineage>
</organism>
<evidence type="ECO:0000256" key="1">
    <source>
        <dbReference type="ARBA" id="ARBA00004123"/>
    </source>
</evidence>
<proteinExistence type="inferred from homology"/>
<dbReference type="SUPFAM" id="SSF89550">
    <property type="entry name" value="PHP domain-like"/>
    <property type="match status" value="1"/>
</dbReference>
<dbReference type="EC" id="3.1.26.5" evidence="7"/>
<dbReference type="EMBL" id="PDCK01000042">
    <property type="protein sequence ID" value="PRQ35898.1"/>
    <property type="molecule type" value="Genomic_DNA"/>
</dbReference>
<gene>
    <name evidence="7" type="ORF">RchiOBHm_Chr4g0385531</name>
</gene>
<keyword evidence="8" id="KW-1185">Reference proteome</keyword>
<dbReference type="FunFam" id="3.20.20.140:FF:000044">
    <property type="entry name" value="Polymerase/histidinol phosphatase-like protein"/>
    <property type="match status" value="1"/>
</dbReference>
<keyword evidence="4 7" id="KW-0378">Hydrolase</keyword>
<dbReference type="GO" id="GO:0004526">
    <property type="term" value="F:ribonuclease P activity"/>
    <property type="evidence" value="ECO:0007669"/>
    <property type="project" value="UniProtKB-EC"/>
</dbReference>
<dbReference type="PANTHER" id="PTHR13031:SF0">
    <property type="entry name" value="RIBONUCLEASE P PROTEIN SUBUNIT P30"/>
    <property type="match status" value="1"/>
</dbReference>
<comment type="similarity">
    <text evidence="2">Belongs to the eukaryotic/archaeal RNase P protein component 3 family.</text>
</comment>
<evidence type="ECO:0000256" key="4">
    <source>
        <dbReference type="ARBA" id="ARBA00022801"/>
    </source>
</evidence>
<sequence>MQRSACIILLLLFLCTLFGIISLCHCYSDSWNSMLLGSSSVSNPVVAPKMRSIRMKRLLQDRHDENHNTEREGQEICNNQNLAGSISETGTAISEARTTNSAGNEQHQIHPTPRSPMGFFDLSVPYTDLPPPDRSTRTKLVTKALELGYSGVAYNRTIKGVMSDRDRCSIPLLTLPSLLKHSPHLTSSVGFHRHLLGVPRATPFRQYTRLTVCAETLAQAQALNSGNPILKTYDLVAVKPMNQFAFDQACEKLEVDIIAIDFSEKLSFRLKQPLVKAAIERKVYFEITYAGLIADVQTRRQIITNAKLLVDWTRGRNIIISSAAPTANEFRGPYDVANLMSLLGLSMERAKAAISRNCRTLISNAVRKKHYYKEAIRVEVLPSGEESDGNKPSSSDSFNWDPISSGEGDLLLDDLAKAFSNSSTKATKMVKAIDFASVIDSMPSLGFQVNDLIAGTNVVVSQPLATQKNIVSAPQLNVQSVATDGVQEQSVLCDTMLERQRFKSENPQKLYSSSDTTKAVNDVIPIEDPSITTRAEPNSPDETDGIATDIHGVQSQKSAIANAVNDVMEIEVPTTTGAEPTNSAESMGITKEIHDVQSLKSVTAKTFKDAMEIEAPTTTGAETKNPDGIDGVTTEILNVSTTNCELNVVPSQVNLTYHALDIGLSVACNPDSEVQVPTNYQDTDIPGPHNEEADSIKNNDIQSDLVDEVLTGKEKKSLPLDSALDKSILEVDELTEPGDDVVVLANQVPVLDSSDEMTATDDYSVANHETAEVIMHEQEHGKADVELSYPALVQSESGKSKAKRKKPHQVTFLPLKRLLHATPFKKARKSKRRHKMA</sequence>
<protein>
    <submittedName>
        <fullName evidence="7">Putative ribonuclease P</fullName>
        <ecNumber evidence="7">3.1.26.5</ecNumber>
    </submittedName>
</protein>
<evidence type="ECO:0000256" key="3">
    <source>
        <dbReference type="ARBA" id="ARBA00022694"/>
    </source>
</evidence>
<feature type="signal peptide" evidence="6">
    <location>
        <begin position="1"/>
        <end position="26"/>
    </location>
</feature>
<dbReference type="Pfam" id="PF01876">
    <property type="entry name" value="RNase_P_p30"/>
    <property type="match status" value="1"/>
</dbReference>
<dbReference type="Gene3D" id="3.20.20.140">
    <property type="entry name" value="Metal-dependent hydrolases"/>
    <property type="match status" value="1"/>
</dbReference>
<dbReference type="GO" id="GO:0008033">
    <property type="term" value="P:tRNA processing"/>
    <property type="evidence" value="ECO:0007669"/>
    <property type="project" value="UniProtKB-KW"/>
</dbReference>
<reference evidence="7 8" key="1">
    <citation type="journal article" date="2018" name="Nat. Genet.">
        <title>The Rosa genome provides new insights in the design of modern roses.</title>
        <authorList>
            <person name="Bendahmane M."/>
        </authorList>
    </citation>
    <scope>NUCLEOTIDE SEQUENCE [LARGE SCALE GENOMIC DNA]</scope>
    <source>
        <strain evidence="8">cv. Old Blush</strain>
    </source>
</reference>